<gene>
    <name evidence="1" type="ORF">HPB47_027263</name>
</gene>
<protein>
    <submittedName>
        <fullName evidence="1">Uncharacterized protein</fullName>
    </submittedName>
</protein>
<keyword evidence="2" id="KW-1185">Reference proteome</keyword>
<dbReference type="Proteomes" id="UP000805193">
    <property type="component" value="Unassembled WGS sequence"/>
</dbReference>
<proteinExistence type="predicted"/>
<name>A0AC60PWD0_IXOPE</name>
<evidence type="ECO:0000313" key="1">
    <source>
        <dbReference type="EMBL" id="KAG0425591.1"/>
    </source>
</evidence>
<evidence type="ECO:0000313" key="2">
    <source>
        <dbReference type="Proteomes" id="UP000805193"/>
    </source>
</evidence>
<organism evidence="1 2">
    <name type="scientific">Ixodes persulcatus</name>
    <name type="common">Taiga tick</name>
    <dbReference type="NCBI Taxonomy" id="34615"/>
    <lineage>
        <taxon>Eukaryota</taxon>
        <taxon>Metazoa</taxon>
        <taxon>Ecdysozoa</taxon>
        <taxon>Arthropoda</taxon>
        <taxon>Chelicerata</taxon>
        <taxon>Arachnida</taxon>
        <taxon>Acari</taxon>
        <taxon>Parasitiformes</taxon>
        <taxon>Ixodida</taxon>
        <taxon>Ixodoidea</taxon>
        <taxon>Ixodidae</taxon>
        <taxon>Ixodinae</taxon>
        <taxon>Ixodes</taxon>
    </lineage>
</organism>
<reference evidence="1 2" key="1">
    <citation type="journal article" date="2020" name="Cell">
        <title>Large-Scale Comparative Analyses of Tick Genomes Elucidate Their Genetic Diversity and Vector Capacities.</title>
        <authorList>
            <consortium name="Tick Genome and Microbiome Consortium (TIGMIC)"/>
            <person name="Jia N."/>
            <person name="Wang J."/>
            <person name="Shi W."/>
            <person name="Du L."/>
            <person name="Sun Y."/>
            <person name="Zhan W."/>
            <person name="Jiang J.F."/>
            <person name="Wang Q."/>
            <person name="Zhang B."/>
            <person name="Ji P."/>
            <person name="Bell-Sakyi L."/>
            <person name="Cui X.M."/>
            <person name="Yuan T.T."/>
            <person name="Jiang B.G."/>
            <person name="Yang W.F."/>
            <person name="Lam T.T."/>
            <person name="Chang Q.C."/>
            <person name="Ding S.J."/>
            <person name="Wang X.J."/>
            <person name="Zhu J.G."/>
            <person name="Ruan X.D."/>
            <person name="Zhao L."/>
            <person name="Wei J.T."/>
            <person name="Ye R.Z."/>
            <person name="Que T.C."/>
            <person name="Du C.H."/>
            <person name="Zhou Y.H."/>
            <person name="Cheng J.X."/>
            <person name="Dai P.F."/>
            <person name="Guo W.B."/>
            <person name="Han X.H."/>
            <person name="Huang E.J."/>
            <person name="Li L.F."/>
            <person name="Wei W."/>
            <person name="Gao Y.C."/>
            <person name="Liu J.Z."/>
            <person name="Shao H.Z."/>
            <person name="Wang X."/>
            <person name="Wang C.C."/>
            <person name="Yang T.C."/>
            <person name="Huo Q.B."/>
            <person name="Li W."/>
            <person name="Chen H.Y."/>
            <person name="Chen S.E."/>
            <person name="Zhou L.G."/>
            <person name="Ni X.B."/>
            <person name="Tian J.H."/>
            <person name="Sheng Y."/>
            <person name="Liu T."/>
            <person name="Pan Y.S."/>
            <person name="Xia L.Y."/>
            <person name="Li J."/>
            <person name="Zhao F."/>
            <person name="Cao W.C."/>
        </authorList>
    </citation>
    <scope>NUCLEOTIDE SEQUENCE [LARGE SCALE GENOMIC DNA]</scope>
    <source>
        <strain evidence="1">Iper-2018</strain>
    </source>
</reference>
<accession>A0AC60PWD0</accession>
<sequence length="572" mass="64519">MEQQGLTGKQLDFVKSFLSGRVYKIRAGYDKECGEGTLQENNIGVPQGAVLSPTLFNIVMAPLLWRLYKIPNLRATMYADDITIWTYQGPPETQVVALQKGLDTIEEYLADVGMFPSPEKTKYTIYGRDQDNKNLGLTFAGDPIQKADSVKILGINFGYKPRISKAWLAEISKKWKQGINLVRRISTKMGGAGEKTAKKLVTAVLVSKIAYAARFYRLTKTLLSRFKSMLNGAKKTILGLPCHTSAEEVNKCIFLPELTDLMNQQKEAQLSRLQHTTEGRKMAKYLGIEIQEDVPISPSKAPWELIDVTHGCKPLPRNMDTARHKKRREHYARMHKKELAKLVEDEKNMIVYVDASISYMGWATAATYIQGNATWTETQGNPRGHHTPGFAEREAVLQAIRGAVPHLQDEQQLIVYTDSQDTIRELKKYRSSSSPTIDAIFAFVISLHRSKRIQINVRWTPGHEGISGNELAHEAAQQAMRNLTQPSLLSQSSTAGSTPQQQDTELPPYDPREELRLAQKTRKHLLGRSWTPEQHPLSREEFKRKEFSDAPPHTHRRGSHTQVQIPNGPGKT</sequence>
<dbReference type="EMBL" id="JABSTQ010009819">
    <property type="protein sequence ID" value="KAG0425591.1"/>
    <property type="molecule type" value="Genomic_DNA"/>
</dbReference>
<comment type="caution">
    <text evidence="1">The sequence shown here is derived from an EMBL/GenBank/DDBJ whole genome shotgun (WGS) entry which is preliminary data.</text>
</comment>